<dbReference type="InterPro" id="IPR003660">
    <property type="entry name" value="HAMP_dom"/>
</dbReference>
<keyword evidence="9" id="KW-1185">Reference proteome</keyword>
<dbReference type="PRINTS" id="PR00260">
    <property type="entry name" value="CHEMTRNSDUCR"/>
</dbReference>
<feature type="domain" description="Methyl-accepting transducer" evidence="6">
    <location>
        <begin position="318"/>
        <end position="547"/>
    </location>
</feature>
<evidence type="ECO:0000313" key="8">
    <source>
        <dbReference type="EMBL" id="SFC69084.1"/>
    </source>
</evidence>
<dbReference type="Pfam" id="PF00672">
    <property type="entry name" value="HAMP"/>
    <property type="match status" value="1"/>
</dbReference>
<organism evidence="8 9">
    <name type="scientific">Clostridium uliginosum</name>
    <dbReference type="NCBI Taxonomy" id="119641"/>
    <lineage>
        <taxon>Bacteria</taxon>
        <taxon>Bacillati</taxon>
        <taxon>Bacillota</taxon>
        <taxon>Clostridia</taxon>
        <taxon>Eubacteriales</taxon>
        <taxon>Clostridiaceae</taxon>
        <taxon>Clostridium</taxon>
    </lineage>
</organism>
<feature type="coiled-coil region" evidence="4">
    <location>
        <begin position="536"/>
        <end position="563"/>
    </location>
</feature>
<dbReference type="Gene3D" id="6.10.340.10">
    <property type="match status" value="1"/>
</dbReference>
<comment type="similarity">
    <text evidence="2">Belongs to the methyl-accepting chemotaxis (MCP) protein family.</text>
</comment>
<dbReference type="AlphaFoldDB" id="A0A1I1L7M6"/>
<gene>
    <name evidence="8" type="ORF">SAMN05421842_107122</name>
</gene>
<dbReference type="EMBL" id="FOMG01000007">
    <property type="protein sequence ID" value="SFC69084.1"/>
    <property type="molecule type" value="Genomic_DNA"/>
</dbReference>
<dbReference type="InterPro" id="IPR051310">
    <property type="entry name" value="MCP_chemotaxis"/>
</dbReference>
<keyword evidence="3" id="KW-0807">Transducer</keyword>
<dbReference type="OrthoDB" id="1891308at2"/>
<evidence type="ECO:0000313" key="9">
    <source>
        <dbReference type="Proteomes" id="UP000199263"/>
    </source>
</evidence>
<dbReference type="Proteomes" id="UP000199263">
    <property type="component" value="Unassembled WGS sequence"/>
</dbReference>
<keyword evidence="5" id="KW-0472">Membrane</keyword>
<dbReference type="STRING" id="119641.SAMN05421842_107122"/>
<dbReference type="GO" id="GO:0007165">
    <property type="term" value="P:signal transduction"/>
    <property type="evidence" value="ECO:0007669"/>
    <property type="project" value="UniProtKB-KW"/>
</dbReference>
<evidence type="ECO:0000259" key="7">
    <source>
        <dbReference type="PROSITE" id="PS50885"/>
    </source>
</evidence>
<proteinExistence type="inferred from homology"/>
<name>A0A1I1L7M6_9CLOT</name>
<dbReference type="RefSeq" id="WP_090090014.1">
    <property type="nucleotide sequence ID" value="NZ_FOMG01000007.1"/>
</dbReference>
<dbReference type="GO" id="GO:0016020">
    <property type="term" value="C:membrane"/>
    <property type="evidence" value="ECO:0007669"/>
    <property type="project" value="InterPro"/>
</dbReference>
<dbReference type="CDD" id="cd06225">
    <property type="entry name" value="HAMP"/>
    <property type="match status" value="1"/>
</dbReference>
<sequence length="565" mass="62412">MHKKIKTMFRNFSIRKKITVGFSMILILTFVFMSVALIGFRSLANKTNDLYTGPFKVIDITWDMKIEFLKMQTSMYQAMIESKDSKIQENINNVDAEVRDIEDNIKNLREVFLGDQKLIDNFEYCMREIKLERGSICELLLQNKDTEANELILGSYTKGLEDAKNTLVNISEDAKEKAGVFVKDANTSKNEVFVASILTIVIILAMAILMSKIIQKSLLEGVNHVMKMSKNLAKGNLNTDYSYQSKDEMGEMAKNLNGTVETLSAYISDLSLVIGNIADENLDIETSIDYKGDFMPIKTSLENIISSFNSIFKNIHQASDLVASSSEEISSTTQNLSDGSTEQASAVEELFSSFNEILIQVNKNTENTKKANKFFDNTKKVVADGNKKMQELMESMEKMTKSSKEIAAIIGTIEEIASQTNLLALNAAIEAARAGDAGKGFAVVADEVKSLAQESSKAVKSTTQIIEDSINVVVNGGQLAKETEEALEVIVKDVDDISELVKEIALASEYQSKAIGEMTLGVDKISEVVQTNSATAEETAAATEELASQAQLLEQEISRFKLKSK</sequence>
<keyword evidence="5" id="KW-1133">Transmembrane helix</keyword>
<dbReference type="PROSITE" id="PS50111">
    <property type="entry name" value="CHEMOTAXIS_TRANSDUC_2"/>
    <property type="match status" value="1"/>
</dbReference>
<evidence type="ECO:0000256" key="2">
    <source>
        <dbReference type="ARBA" id="ARBA00029447"/>
    </source>
</evidence>
<protein>
    <submittedName>
        <fullName evidence="8">Methyl-accepting chemotaxis protein</fullName>
    </submittedName>
</protein>
<keyword evidence="5" id="KW-0812">Transmembrane</keyword>
<dbReference type="PANTHER" id="PTHR43531">
    <property type="entry name" value="PROTEIN ICFG"/>
    <property type="match status" value="1"/>
</dbReference>
<evidence type="ECO:0000259" key="6">
    <source>
        <dbReference type="PROSITE" id="PS50111"/>
    </source>
</evidence>
<keyword evidence="4" id="KW-0175">Coiled coil</keyword>
<evidence type="ECO:0000256" key="3">
    <source>
        <dbReference type="PROSITE-ProRule" id="PRU00284"/>
    </source>
</evidence>
<accession>A0A1I1L7M6</accession>
<evidence type="ECO:0000256" key="4">
    <source>
        <dbReference type="SAM" id="Coils"/>
    </source>
</evidence>
<dbReference type="Pfam" id="PF12729">
    <property type="entry name" value="4HB_MCP_1"/>
    <property type="match status" value="1"/>
</dbReference>
<dbReference type="PROSITE" id="PS50885">
    <property type="entry name" value="HAMP"/>
    <property type="match status" value="1"/>
</dbReference>
<feature type="transmembrane region" description="Helical" evidence="5">
    <location>
        <begin position="20"/>
        <end position="40"/>
    </location>
</feature>
<dbReference type="SMART" id="SM00304">
    <property type="entry name" value="HAMP"/>
    <property type="match status" value="1"/>
</dbReference>
<dbReference type="InterPro" id="IPR004090">
    <property type="entry name" value="Chemotax_Me-accpt_rcpt"/>
</dbReference>
<dbReference type="GO" id="GO:0006935">
    <property type="term" value="P:chemotaxis"/>
    <property type="evidence" value="ECO:0007669"/>
    <property type="project" value="UniProtKB-KW"/>
</dbReference>
<dbReference type="Gene3D" id="1.10.287.950">
    <property type="entry name" value="Methyl-accepting chemotaxis protein"/>
    <property type="match status" value="1"/>
</dbReference>
<dbReference type="PANTHER" id="PTHR43531:SF11">
    <property type="entry name" value="METHYL-ACCEPTING CHEMOTAXIS PROTEIN 3"/>
    <property type="match status" value="1"/>
</dbReference>
<dbReference type="Pfam" id="PF00015">
    <property type="entry name" value="MCPsignal"/>
    <property type="match status" value="1"/>
</dbReference>
<dbReference type="InterPro" id="IPR004089">
    <property type="entry name" value="MCPsignal_dom"/>
</dbReference>
<dbReference type="SUPFAM" id="SSF58104">
    <property type="entry name" value="Methyl-accepting chemotaxis protein (MCP) signaling domain"/>
    <property type="match status" value="1"/>
</dbReference>
<dbReference type="InterPro" id="IPR024478">
    <property type="entry name" value="HlyB_4HB_MCP"/>
</dbReference>
<evidence type="ECO:0000256" key="5">
    <source>
        <dbReference type="SAM" id="Phobius"/>
    </source>
</evidence>
<reference evidence="8 9" key="1">
    <citation type="submission" date="2016-10" db="EMBL/GenBank/DDBJ databases">
        <authorList>
            <person name="de Groot N.N."/>
        </authorList>
    </citation>
    <scope>NUCLEOTIDE SEQUENCE [LARGE SCALE GENOMIC DNA]</scope>
    <source>
        <strain evidence="8 9">DSM 12992</strain>
    </source>
</reference>
<feature type="domain" description="HAMP" evidence="7">
    <location>
        <begin position="216"/>
        <end position="268"/>
    </location>
</feature>
<feature type="transmembrane region" description="Helical" evidence="5">
    <location>
        <begin position="192"/>
        <end position="210"/>
    </location>
</feature>
<keyword evidence="1" id="KW-0145">Chemotaxis</keyword>
<dbReference type="SMART" id="SM00283">
    <property type="entry name" value="MA"/>
    <property type="match status" value="1"/>
</dbReference>
<dbReference type="GO" id="GO:0004888">
    <property type="term" value="F:transmembrane signaling receptor activity"/>
    <property type="evidence" value="ECO:0007669"/>
    <property type="project" value="InterPro"/>
</dbReference>
<evidence type="ECO:0000256" key="1">
    <source>
        <dbReference type="ARBA" id="ARBA00022500"/>
    </source>
</evidence>